<dbReference type="Proteomes" id="UP001497744">
    <property type="component" value="Unassembled WGS sequence"/>
</dbReference>
<comment type="caution">
    <text evidence="1">The sequence shown here is derived from an EMBL/GenBank/DDBJ whole genome shotgun (WGS) entry which is preliminary data.</text>
</comment>
<dbReference type="RefSeq" id="XP_067716662.1">
    <property type="nucleotide sequence ID" value="XM_067860561.1"/>
</dbReference>
<evidence type="ECO:0000313" key="2">
    <source>
        <dbReference type="Proteomes" id="UP001497744"/>
    </source>
</evidence>
<organism evidence="1 2">
    <name type="scientific">Babesia caballi</name>
    <dbReference type="NCBI Taxonomy" id="5871"/>
    <lineage>
        <taxon>Eukaryota</taxon>
        <taxon>Sar</taxon>
        <taxon>Alveolata</taxon>
        <taxon>Apicomplexa</taxon>
        <taxon>Aconoidasida</taxon>
        <taxon>Piroplasmida</taxon>
        <taxon>Babesiidae</taxon>
        <taxon>Babesia</taxon>
    </lineage>
</organism>
<protein>
    <submittedName>
        <fullName evidence="1">Uncharacterized protein</fullName>
    </submittedName>
</protein>
<sequence length="118" mass="13326">MIPPALLPSKHDSCVVEARQRGGELLRRDISAGRSYENDPFIQCVQFVDQCPRQGRVPLRLLAVRRTATEQELNLVYCHQRRLVVSRLLEDTPDVALTASDVLADDVVVFQPVSRPTF</sequence>
<keyword evidence="2" id="KW-1185">Reference proteome</keyword>
<dbReference type="GeneID" id="94196074"/>
<dbReference type="EMBL" id="BPLF01000003">
    <property type="protein sequence ID" value="GIX64593.1"/>
    <property type="molecule type" value="Genomic_DNA"/>
</dbReference>
<reference evidence="1 2" key="1">
    <citation type="submission" date="2021-06" db="EMBL/GenBank/DDBJ databases">
        <title>Genome sequence of Babesia caballi.</title>
        <authorList>
            <person name="Yamagishi J."/>
            <person name="Kidaka T."/>
            <person name="Ochi A."/>
        </authorList>
    </citation>
    <scope>NUCLEOTIDE SEQUENCE [LARGE SCALE GENOMIC DNA]</scope>
    <source>
        <strain evidence="1">USDA-D6B2</strain>
    </source>
</reference>
<evidence type="ECO:0000313" key="1">
    <source>
        <dbReference type="EMBL" id="GIX64593.1"/>
    </source>
</evidence>
<accession>A0AAV4LXZ5</accession>
<dbReference type="AlphaFoldDB" id="A0AAV4LXZ5"/>
<name>A0AAV4LXZ5_BABCB</name>
<proteinExistence type="predicted"/>
<gene>
    <name evidence="1" type="ORF">BcabD6B2_40280</name>
</gene>